<evidence type="ECO:0000259" key="1">
    <source>
        <dbReference type="PROSITE" id="PS51462"/>
    </source>
</evidence>
<evidence type="ECO:0000313" key="2">
    <source>
        <dbReference type="EMBL" id="PKE26655.1"/>
    </source>
</evidence>
<dbReference type="PROSITE" id="PS51462">
    <property type="entry name" value="NUDIX"/>
    <property type="match status" value="1"/>
</dbReference>
<evidence type="ECO:0000313" key="3">
    <source>
        <dbReference type="Proteomes" id="UP000233482"/>
    </source>
</evidence>
<gene>
    <name evidence="2" type="ORF">CW686_04125</name>
</gene>
<dbReference type="InterPro" id="IPR015797">
    <property type="entry name" value="NUDIX_hydrolase-like_dom_sf"/>
</dbReference>
<feature type="domain" description="Nudix hydrolase" evidence="1">
    <location>
        <begin position="95"/>
        <end position="239"/>
    </location>
</feature>
<protein>
    <submittedName>
        <fullName evidence="2">DNA mismatch repair protein MutT</fullName>
    </submittedName>
</protein>
<proteinExistence type="predicted"/>
<sequence length="242" mass="28198">MNLDYNHHLYRKYRLKALSDFDKIKVTYKSVMRRNTMNKFDEQIIVVDRETIFSHEKNHFNGFISMEDQRALEIYETLTKYEVKRRGDMEEDERYKQLISYCILENESDEILVYERLAGGGEGRLHGLSSIGIGGHMNRIDNAQIEDVLLENAGRELEEEVGVRDVSANALQLIGFINDDDTEVGRVHIGLVFKLKVASSDVFVNETDTLKIDWKKEHTLMQNAEYESWSRLIIESIYNVGH</sequence>
<dbReference type="SUPFAM" id="SSF55811">
    <property type="entry name" value="Nudix"/>
    <property type="match status" value="1"/>
</dbReference>
<reference evidence="2 3" key="1">
    <citation type="submission" date="2017-12" db="EMBL/GenBank/DDBJ databases">
        <title>Genomics of Macrococcus caseolyticus.</title>
        <authorList>
            <person name="MacFadyen A.C."/>
            <person name="Paterson G.K."/>
        </authorList>
    </citation>
    <scope>NUCLEOTIDE SEQUENCE [LARGE SCALE GENOMIC DNA]</scope>
    <source>
        <strain evidence="2 3">5788_EF188</strain>
    </source>
</reference>
<dbReference type="InterPro" id="IPR000086">
    <property type="entry name" value="NUDIX_hydrolase_dom"/>
</dbReference>
<dbReference type="Gene3D" id="3.90.79.10">
    <property type="entry name" value="Nucleoside Triphosphate Pyrophosphohydrolase"/>
    <property type="match status" value="1"/>
</dbReference>
<dbReference type="EMBL" id="PIXC01000006">
    <property type="protein sequence ID" value="PKE26655.1"/>
    <property type="molecule type" value="Genomic_DNA"/>
</dbReference>
<dbReference type="AlphaFoldDB" id="A0A855GV02"/>
<dbReference type="Proteomes" id="UP000233482">
    <property type="component" value="Unassembled WGS sequence"/>
</dbReference>
<accession>A0A855GV02</accession>
<organism evidence="2 3">
    <name type="scientific">Macrococcoides caseolyticum</name>
    <dbReference type="NCBI Taxonomy" id="69966"/>
    <lineage>
        <taxon>Bacteria</taxon>
        <taxon>Bacillati</taxon>
        <taxon>Bacillota</taxon>
        <taxon>Bacilli</taxon>
        <taxon>Bacillales</taxon>
        <taxon>Staphylococcaceae</taxon>
        <taxon>Macrococcoides</taxon>
    </lineage>
</organism>
<comment type="caution">
    <text evidence="2">The sequence shown here is derived from an EMBL/GenBank/DDBJ whole genome shotgun (WGS) entry which is preliminary data.</text>
</comment>
<name>A0A855GV02_9STAP</name>